<feature type="compositionally biased region" description="Basic residues" evidence="1">
    <location>
        <begin position="22"/>
        <end position="33"/>
    </location>
</feature>
<accession>A0A0A8ZCQ8</accession>
<feature type="region of interest" description="Disordered" evidence="1">
    <location>
        <begin position="13"/>
        <end position="49"/>
    </location>
</feature>
<dbReference type="EMBL" id="GBRH01263365">
    <property type="protein sequence ID" value="JAD34530.1"/>
    <property type="molecule type" value="Transcribed_RNA"/>
</dbReference>
<dbReference type="AlphaFoldDB" id="A0A0A8ZCQ8"/>
<organism evidence="2">
    <name type="scientific">Arundo donax</name>
    <name type="common">Giant reed</name>
    <name type="synonym">Donax arundinaceus</name>
    <dbReference type="NCBI Taxonomy" id="35708"/>
    <lineage>
        <taxon>Eukaryota</taxon>
        <taxon>Viridiplantae</taxon>
        <taxon>Streptophyta</taxon>
        <taxon>Embryophyta</taxon>
        <taxon>Tracheophyta</taxon>
        <taxon>Spermatophyta</taxon>
        <taxon>Magnoliopsida</taxon>
        <taxon>Liliopsida</taxon>
        <taxon>Poales</taxon>
        <taxon>Poaceae</taxon>
        <taxon>PACMAD clade</taxon>
        <taxon>Arundinoideae</taxon>
        <taxon>Arundineae</taxon>
        <taxon>Arundo</taxon>
    </lineage>
</organism>
<evidence type="ECO:0000256" key="1">
    <source>
        <dbReference type="SAM" id="MobiDB-lite"/>
    </source>
</evidence>
<name>A0A0A8ZCQ8_ARUDO</name>
<reference evidence="2" key="1">
    <citation type="submission" date="2014-09" db="EMBL/GenBank/DDBJ databases">
        <authorList>
            <person name="Magalhaes I.L.F."/>
            <person name="Oliveira U."/>
            <person name="Santos F.R."/>
            <person name="Vidigal T.H.D.A."/>
            <person name="Brescovit A.D."/>
            <person name="Santos A.J."/>
        </authorList>
    </citation>
    <scope>NUCLEOTIDE SEQUENCE</scope>
    <source>
        <tissue evidence="2">Shoot tissue taken approximately 20 cm above the soil surface</tissue>
    </source>
</reference>
<protein>
    <submittedName>
        <fullName evidence="2">Uncharacterized protein</fullName>
    </submittedName>
</protein>
<proteinExistence type="predicted"/>
<evidence type="ECO:0000313" key="2">
    <source>
        <dbReference type="EMBL" id="JAD34530.1"/>
    </source>
</evidence>
<sequence>MITKTECRHLMDISPLATTTTKKQRPRKWKKRPTKESVIPKDTNSCRRC</sequence>
<reference evidence="2" key="2">
    <citation type="journal article" date="2015" name="Data Brief">
        <title>Shoot transcriptome of the giant reed, Arundo donax.</title>
        <authorList>
            <person name="Barrero R.A."/>
            <person name="Guerrero F.D."/>
            <person name="Moolhuijzen P."/>
            <person name="Goolsby J.A."/>
            <person name="Tidwell J."/>
            <person name="Bellgard S.E."/>
            <person name="Bellgard M.I."/>
        </authorList>
    </citation>
    <scope>NUCLEOTIDE SEQUENCE</scope>
    <source>
        <tissue evidence="2">Shoot tissue taken approximately 20 cm above the soil surface</tissue>
    </source>
</reference>